<keyword evidence="7" id="KW-1185">Reference proteome</keyword>
<dbReference type="Proteomes" id="UP000017052">
    <property type="component" value="Unassembled WGS sequence"/>
</dbReference>
<dbReference type="Gene3D" id="1.20.120.1630">
    <property type="match status" value="1"/>
</dbReference>
<dbReference type="OrthoDB" id="941586at2"/>
<dbReference type="GO" id="GO:0032259">
    <property type="term" value="P:methylation"/>
    <property type="evidence" value="ECO:0007669"/>
    <property type="project" value="UniProtKB-KW"/>
</dbReference>
<evidence type="ECO:0000313" key="7">
    <source>
        <dbReference type="Proteomes" id="UP000017052"/>
    </source>
</evidence>
<dbReference type="PANTHER" id="PTHR12714:SF9">
    <property type="entry name" value="PROTEIN-S-ISOPRENYLCYSTEINE O-METHYLTRANSFERASE"/>
    <property type="match status" value="1"/>
</dbReference>
<keyword evidence="2 5" id="KW-0812">Transmembrane</keyword>
<evidence type="ECO:0000256" key="2">
    <source>
        <dbReference type="ARBA" id="ARBA00022692"/>
    </source>
</evidence>
<feature type="transmembrane region" description="Helical" evidence="5">
    <location>
        <begin position="119"/>
        <end position="140"/>
    </location>
</feature>
<keyword evidence="6" id="KW-0489">Methyltransferase</keyword>
<dbReference type="GO" id="GO:0008168">
    <property type="term" value="F:methyltransferase activity"/>
    <property type="evidence" value="ECO:0007669"/>
    <property type="project" value="UniProtKB-KW"/>
</dbReference>
<dbReference type="Pfam" id="PF04191">
    <property type="entry name" value="PEMT"/>
    <property type="match status" value="1"/>
</dbReference>
<dbReference type="AlphaFoldDB" id="U2S3Y7"/>
<keyword evidence="6" id="KW-0808">Transferase</keyword>
<feature type="transmembrane region" description="Helical" evidence="5">
    <location>
        <begin position="81"/>
        <end position="99"/>
    </location>
</feature>
<dbReference type="EMBL" id="ACVN02000153">
    <property type="protein sequence ID" value="ERK57482.1"/>
    <property type="molecule type" value="Genomic_DNA"/>
</dbReference>
<gene>
    <name evidence="6" type="ORF">HMPREF0682_1908</name>
</gene>
<name>U2S3Y7_9ACTN</name>
<evidence type="ECO:0000256" key="1">
    <source>
        <dbReference type="ARBA" id="ARBA00004127"/>
    </source>
</evidence>
<sequence>MMRQVRALVAFVVITYLFFMVIPMVVLALVDNLRRVVGGPVWPGCPFNYLGAIAALVFGGYWVVESNLLLLKVGRGTSLEVAGRALAPTTTLVSSGVYSRVRNPMVFGYFTAFGLGIPLLQQTLIGLVVYPIFLVLYGLYLKIWEEKNLVLRFGDDYEAYCREVPMLIPALRSRSSSKEVRS</sequence>
<dbReference type="InterPro" id="IPR007318">
    <property type="entry name" value="Phopholipid_MeTrfase"/>
</dbReference>
<reference evidence="6" key="1">
    <citation type="submission" date="2013-08" db="EMBL/GenBank/DDBJ databases">
        <authorList>
            <person name="Durkin A.S."/>
            <person name="Haft D.R."/>
            <person name="McCorrison J."/>
            <person name="Torralba M."/>
            <person name="Gillis M."/>
            <person name="Haft D.H."/>
            <person name="Methe B."/>
            <person name="Sutton G."/>
            <person name="Nelson K.E."/>
        </authorList>
    </citation>
    <scope>NUCLEOTIDE SEQUENCE [LARGE SCALE GENOMIC DNA]</scope>
    <source>
        <strain evidence="6">F0233</strain>
    </source>
</reference>
<keyword evidence="3 5" id="KW-1133">Transmembrane helix</keyword>
<accession>U2S3Y7</accession>
<dbReference type="RefSeq" id="WP_021797345.1">
    <property type="nucleotide sequence ID" value="NZ_ACVN02000153.1"/>
</dbReference>
<keyword evidence="4 5" id="KW-0472">Membrane</keyword>
<dbReference type="GO" id="GO:0012505">
    <property type="term" value="C:endomembrane system"/>
    <property type="evidence" value="ECO:0007669"/>
    <property type="project" value="UniProtKB-SubCell"/>
</dbReference>
<comment type="caution">
    <text evidence="6">The sequence shown here is derived from an EMBL/GenBank/DDBJ whole genome shotgun (WGS) entry which is preliminary data.</text>
</comment>
<dbReference type="PANTHER" id="PTHR12714">
    <property type="entry name" value="PROTEIN-S ISOPRENYLCYSTEINE O-METHYLTRANSFERASE"/>
    <property type="match status" value="1"/>
</dbReference>
<protein>
    <submittedName>
        <fullName evidence="6">Phospholipid methyltransferase</fullName>
    </submittedName>
</protein>
<feature type="transmembrane region" description="Helical" evidence="5">
    <location>
        <begin position="7"/>
        <end position="29"/>
    </location>
</feature>
<evidence type="ECO:0000256" key="5">
    <source>
        <dbReference type="SAM" id="Phobius"/>
    </source>
</evidence>
<feature type="transmembrane region" description="Helical" evidence="5">
    <location>
        <begin position="49"/>
        <end position="69"/>
    </location>
</feature>
<proteinExistence type="predicted"/>
<evidence type="ECO:0000256" key="3">
    <source>
        <dbReference type="ARBA" id="ARBA00022989"/>
    </source>
</evidence>
<comment type="subcellular location">
    <subcellularLocation>
        <location evidence="1">Endomembrane system</location>
        <topology evidence="1">Multi-pass membrane protein</topology>
    </subcellularLocation>
</comment>
<organism evidence="6 7">
    <name type="scientific">Propionibacterium acidifaciens F0233</name>
    <dbReference type="NCBI Taxonomy" id="553198"/>
    <lineage>
        <taxon>Bacteria</taxon>
        <taxon>Bacillati</taxon>
        <taxon>Actinomycetota</taxon>
        <taxon>Actinomycetes</taxon>
        <taxon>Propionibacteriales</taxon>
        <taxon>Propionibacteriaceae</taxon>
        <taxon>Propionibacterium</taxon>
    </lineage>
</organism>
<dbReference type="GeneID" id="95360843"/>
<evidence type="ECO:0000313" key="6">
    <source>
        <dbReference type="EMBL" id="ERK57482.1"/>
    </source>
</evidence>
<evidence type="ECO:0000256" key="4">
    <source>
        <dbReference type="ARBA" id="ARBA00023136"/>
    </source>
</evidence>